<organism evidence="1 2">
    <name type="scientific">Microbacterium gilvum</name>
    <dbReference type="NCBI Taxonomy" id="1336204"/>
    <lineage>
        <taxon>Bacteria</taxon>
        <taxon>Bacillati</taxon>
        <taxon>Actinomycetota</taxon>
        <taxon>Actinomycetes</taxon>
        <taxon>Micrococcales</taxon>
        <taxon>Microbacteriaceae</taxon>
        <taxon>Microbacterium</taxon>
    </lineage>
</organism>
<protein>
    <submittedName>
        <fullName evidence="1">Heparinase II/III family protein</fullName>
    </submittedName>
</protein>
<keyword evidence="2" id="KW-1185">Reference proteome</keyword>
<reference evidence="2" key="1">
    <citation type="journal article" date="2019" name="Int. J. Syst. Evol. Microbiol.">
        <title>The Global Catalogue of Microorganisms (GCM) 10K type strain sequencing project: providing services to taxonomists for standard genome sequencing and annotation.</title>
        <authorList>
            <consortium name="The Broad Institute Genomics Platform"/>
            <consortium name="The Broad Institute Genome Sequencing Center for Infectious Disease"/>
            <person name="Wu L."/>
            <person name="Ma J."/>
        </authorList>
    </citation>
    <scope>NUCLEOTIDE SEQUENCE [LARGE SCALE GENOMIC DNA]</scope>
    <source>
        <strain evidence="2">JCM 18537</strain>
    </source>
</reference>
<dbReference type="Gene3D" id="2.70.98.70">
    <property type="match status" value="1"/>
</dbReference>
<dbReference type="InterPro" id="IPR008929">
    <property type="entry name" value="Chondroitin_lyas"/>
</dbReference>
<evidence type="ECO:0000313" key="2">
    <source>
        <dbReference type="Proteomes" id="UP001501645"/>
    </source>
</evidence>
<accession>A0ABP9ACK2</accession>
<proteinExistence type="predicted"/>
<comment type="caution">
    <text evidence="1">The sequence shown here is derived from an EMBL/GenBank/DDBJ whole genome shotgun (WGS) entry which is preliminary data.</text>
</comment>
<dbReference type="Gene3D" id="1.50.10.100">
    <property type="entry name" value="Chondroitin AC/alginate lyase"/>
    <property type="match status" value="1"/>
</dbReference>
<gene>
    <name evidence="1" type="ORF">GCM10023351_23000</name>
</gene>
<dbReference type="RefSeq" id="WP_345439291.1">
    <property type="nucleotide sequence ID" value="NZ_BAABKO010000004.1"/>
</dbReference>
<dbReference type="EMBL" id="BAABKO010000004">
    <property type="protein sequence ID" value="GAA4777585.1"/>
    <property type="molecule type" value="Genomic_DNA"/>
</dbReference>
<dbReference type="Proteomes" id="UP001501645">
    <property type="component" value="Unassembled WGS sequence"/>
</dbReference>
<sequence>MTRDSFLGRFDPMARAAVRPDAWRPAPPIDDRDAWAHLPPSVVASLCAEADRRRDQAAAAAPSLALWVHYGETGERLPYERAHQALLGETASSALAWAATGDDGWGPRLADAVWRLCELSAWCLPNHYALPETGERPLLPQPGRDILDLACAATGGMLAAVDAIAGAALDRRFPGIRDRVRHEIRRRVLDPWERETYFWHGVDAPPNNWAPWIVSNVLACAAAVEDDRDRLERAVERALAILDRFRDGYAPDGSCDEGATYWWWAGATLFEALEAVEHLTGGVFQGYGVPPVAEMCRFPLRMQIDAERQVNFSDGSAVHPENAVWHLLARFGARIDDDAVVRHARWMGRAHPLGFGGQLAPLFLRTLAALRDPGWEQAGPAEPGMPASWFAPSTEIAVARERGHDVSGFAIAAKGGHNDVSHNHNDAGGVIVSLDGRPVLIDVGVGAYRRATFEPATRYTIWTMRSGWHGVPLPDGVEQREGAGFRAADVVFSDDGVRAALSMDLAPAYPAESGLLRCTRAVSLDRTAREVVVDDAWEFADARRMTLVLMTAVEPVDDEHGLVVGPARLVFPADGLDVVVERVPVDDERLSEAWGDAVFRVLLTPREPAHAGALRIAVRPVETRTP</sequence>
<dbReference type="SUPFAM" id="SSF48230">
    <property type="entry name" value="Chondroitin AC/alginate lyase"/>
    <property type="match status" value="1"/>
</dbReference>
<name>A0ABP9ACK2_9MICO</name>
<evidence type="ECO:0000313" key="1">
    <source>
        <dbReference type="EMBL" id="GAA4777585.1"/>
    </source>
</evidence>